<dbReference type="EMBL" id="CAJVCH010570258">
    <property type="protein sequence ID" value="CAG7834473.1"/>
    <property type="molecule type" value="Genomic_DNA"/>
</dbReference>
<dbReference type="AlphaFoldDB" id="A0A8J2LM01"/>
<sequence>PTNNWGFRGGSDKFSRPVRGSASSSLTRSWTSTLVFWRSSWTFNSKI</sequence>
<reference evidence="2" key="1">
    <citation type="submission" date="2021-06" db="EMBL/GenBank/DDBJ databases">
        <authorList>
            <person name="Hodson N. C."/>
            <person name="Mongue J. A."/>
            <person name="Jaron S. K."/>
        </authorList>
    </citation>
    <scope>NUCLEOTIDE SEQUENCE</scope>
</reference>
<gene>
    <name evidence="2" type="ORF">AFUS01_LOCUS43979</name>
</gene>
<comment type="caution">
    <text evidence="2">The sequence shown here is derived from an EMBL/GenBank/DDBJ whole genome shotgun (WGS) entry which is preliminary data.</text>
</comment>
<dbReference type="Proteomes" id="UP000708208">
    <property type="component" value="Unassembled WGS sequence"/>
</dbReference>
<proteinExistence type="predicted"/>
<protein>
    <submittedName>
        <fullName evidence="2">Uncharacterized protein</fullName>
    </submittedName>
</protein>
<feature type="non-terminal residue" evidence="2">
    <location>
        <position position="47"/>
    </location>
</feature>
<evidence type="ECO:0000256" key="1">
    <source>
        <dbReference type="SAM" id="MobiDB-lite"/>
    </source>
</evidence>
<accession>A0A8J2LM01</accession>
<evidence type="ECO:0000313" key="2">
    <source>
        <dbReference type="EMBL" id="CAG7834473.1"/>
    </source>
</evidence>
<feature type="region of interest" description="Disordered" evidence="1">
    <location>
        <begin position="1"/>
        <end position="24"/>
    </location>
</feature>
<name>A0A8J2LM01_9HEXA</name>
<organism evidence="2 3">
    <name type="scientific">Allacma fusca</name>
    <dbReference type="NCBI Taxonomy" id="39272"/>
    <lineage>
        <taxon>Eukaryota</taxon>
        <taxon>Metazoa</taxon>
        <taxon>Ecdysozoa</taxon>
        <taxon>Arthropoda</taxon>
        <taxon>Hexapoda</taxon>
        <taxon>Collembola</taxon>
        <taxon>Symphypleona</taxon>
        <taxon>Sminthuridae</taxon>
        <taxon>Allacma</taxon>
    </lineage>
</organism>
<evidence type="ECO:0000313" key="3">
    <source>
        <dbReference type="Proteomes" id="UP000708208"/>
    </source>
</evidence>
<keyword evidence="3" id="KW-1185">Reference proteome</keyword>